<dbReference type="OrthoDB" id="6146868at2"/>
<dbReference type="EMBL" id="QPIJ01000011">
    <property type="protein sequence ID" value="RCV92585.1"/>
    <property type="molecule type" value="Genomic_DNA"/>
</dbReference>
<evidence type="ECO:0000313" key="6">
    <source>
        <dbReference type="Proteomes" id="UP000253204"/>
    </source>
</evidence>
<evidence type="ECO:0000256" key="3">
    <source>
        <dbReference type="ARBA" id="ARBA00023163"/>
    </source>
</evidence>
<reference evidence="5 6" key="1">
    <citation type="submission" date="2018-07" db="EMBL/GenBank/DDBJ databases">
        <title>Halomonas rutogse sp. nov., isolated from Lake TangqianCo on Tibetan Plateau.</title>
        <authorList>
            <person name="Lu H."/>
            <person name="Xing P."/>
            <person name="Wu Q."/>
        </authorList>
    </citation>
    <scope>NUCLEOTIDE SEQUENCE [LARGE SCALE GENOMIC DNA]</scope>
    <source>
        <strain evidence="5 6">TQ8S</strain>
    </source>
</reference>
<dbReference type="PRINTS" id="PR00032">
    <property type="entry name" value="HTHARAC"/>
</dbReference>
<gene>
    <name evidence="5" type="ORF">DU506_06900</name>
</gene>
<feature type="domain" description="HTH araC/xylS-type" evidence="4">
    <location>
        <begin position="6"/>
        <end position="104"/>
    </location>
</feature>
<organism evidence="5 6">
    <name type="scientific">Vreelandella rituensis</name>
    <dbReference type="NCBI Taxonomy" id="2282306"/>
    <lineage>
        <taxon>Bacteria</taxon>
        <taxon>Pseudomonadati</taxon>
        <taxon>Pseudomonadota</taxon>
        <taxon>Gammaproteobacteria</taxon>
        <taxon>Oceanospirillales</taxon>
        <taxon>Halomonadaceae</taxon>
        <taxon>Vreelandella</taxon>
    </lineage>
</organism>
<dbReference type="InterPro" id="IPR009057">
    <property type="entry name" value="Homeodomain-like_sf"/>
</dbReference>
<dbReference type="Gene3D" id="1.10.10.60">
    <property type="entry name" value="Homeodomain-like"/>
    <property type="match status" value="2"/>
</dbReference>
<dbReference type="Proteomes" id="UP000253204">
    <property type="component" value="Unassembled WGS sequence"/>
</dbReference>
<keyword evidence="2" id="KW-0238">DNA-binding</keyword>
<evidence type="ECO:0000256" key="1">
    <source>
        <dbReference type="ARBA" id="ARBA00023015"/>
    </source>
</evidence>
<keyword evidence="6" id="KW-1185">Reference proteome</keyword>
<keyword evidence="3" id="KW-0804">Transcription</keyword>
<accession>A0A368U6H0</accession>
<comment type="caution">
    <text evidence="5">The sequence shown here is derived from an EMBL/GenBank/DDBJ whole genome shotgun (WGS) entry which is preliminary data.</text>
</comment>
<dbReference type="Pfam" id="PF12833">
    <property type="entry name" value="HTH_18"/>
    <property type="match status" value="1"/>
</dbReference>
<dbReference type="RefSeq" id="WP_114486206.1">
    <property type="nucleotide sequence ID" value="NZ_CBCSHM010000014.1"/>
</dbReference>
<dbReference type="PROSITE" id="PS01124">
    <property type="entry name" value="HTH_ARAC_FAMILY_2"/>
    <property type="match status" value="1"/>
</dbReference>
<dbReference type="InterPro" id="IPR020449">
    <property type="entry name" value="Tscrpt_reg_AraC-type_HTH"/>
</dbReference>
<dbReference type="SMART" id="SM00342">
    <property type="entry name" value="HTH_ARAC"/>
    <property type="match status" value="1"/>
</dbReference>
<sequence length="300" mass="33850">MFNAMVRAEIWLQETLDKPLGIDVLAEHLGYSPSQVRRQFRQCFHTSPNAYREKRRLERATVLLAFTQKNIAQIAHYCGYSNHSSFSRAFHRQYGVSPRIFRQALRSNLSQELYAPATSIGYTPPIEAITSIEKCAARQAVMMRFYQPLEQIEGLGNSARHADNLECLTSRLATATPIVALPDALAAKVGELEGLMGSAYPNPAARTDVGLYLNSDQTASDVALPIPFRRLDLVSHYYAKAVFQKIEHFHHVLNQVIYQLVLGKVTPLQISGEPPQVLWYPNHLELRIPLVEEHKLDGID</sequence>
<proteinExistence type="predicted"/>
<keyword evidence="1" id="KW-0805">Transcription regulation</keyword>
<evidence type="ECO:0000259" key="4">
    <source>
        <dbReference type="PROSITE" id="PS01124"/>
    </source>
</evidence>
<dbReference type="SUPFAM" id="SSF46689">
    <property type="entry name" value="Homeodomain-like"/>
    <property type="match status" value="2"/>
</dbReference>
<dbReference type="GO" id="GO:0003700">
    <property type="term" value="F:DNA-binding transcription factor activity"/>
    <property type="evidence" value="ECO:0007669"/>
    <property type="project" value="InterPro"/>
</dbReference>
<dbReference type="GO" id="GO:0043565">
    <property type="term" value="F:sequence-specific DNA binding"/>
    <property type="evidence" value="ECO:0007669"/>
    <property type="project" value="InterPro"/>
</dbReference>
<dbReference type="PANTHER" id="PTHR43280">
    <property type="entry name" value="ARAC-FAMILY TRANSCRIPTIONAL REGULATOR"/>
    <property type="match status" value="1"/>
</dbReference>
<dbReference type="AlphaFoldDB" id="A0A368U6H0"/>
<evidence type="ECO:0000313" key="5">
    <source>
        <dbReference type="EMBL" id="RCV92585.1"/>
    </source>
</evidence>
<name>A0A368U6H0_9GAMM</name>
<protein>
    <submittedName>
        <fullName evidence="5">AraC family transcriptional regulator</fullName>
    </submittedName>
</protein>
<evidence type="ECO:0000256" key="2">
    <source>
        <dbReference type="ARBA" id="ARBA00023125"/>
    </source>
</evidence>
<dbReference type="PANTHER" id="PTHR43280:SF2">
    <property type="entry name" value="HTH-TYPE TRANSCRIPTIONAL REGULATOR EXSA"/>
    <property type="match status" value="1"/>
</dbReference>
<dbReference type="InterPro" id="IPR018060">
    <property type="entry name" value="HTH_AraC"/>
</dbReference>